<evidence type="ECO:0008006" key="5">
    <source>
        <dbReference type="Google" id="ProtNLM"/>
    </source>
</evidence>
<organism evidence="3 4">
    <name type="scientific">Dictyobacter halimunensis</name>
    <dbReference type="NCBI Taxonomy" id="3026934"/>
    <lineage>
        <taxon>Bacteria</taxon>
        <taxon>Bacillati</taxon>
        <taxon>Chloroflexota</taxon>
        <taxon>Ktedonobacteria</taxon>
        <taxon>Ktedonobacterales</taxon>
        <taxon>Dictyobacteraceae</taxon>
        <taxon>Dictyobacter</taxon>
    </lineage>
</organism>
<gene>
    <name evidence="3" type="ORF">KDH_74660</name>
</gene>
<evidence type="ECO:0000313" key="4">
    <source>
        <dbReference type="Proteomes" id="UP001344906"/>
    </source>
</evidence>
<feature type="chain" id="PRO_5045041231" description="Intracellular proteinase inhibitor BsuPI domain-containing protein" evidence="2">
    <location>
        <begin position="22"/>
        <end position="215"/>
    </location>
</feature>
<feature type="region of interest" description="Disordered" evidence="1">
    <location>
        <begin position="28"/>
        <end position="92"/>
    </location>
</feature>
<feature type="compositionally biased region" description="Pro residues" evidence="1">
    <location>
        <begin position="63"/>
        <end position="86"/>
    </location>
</feature>
<keyword evidence="2" id="KW-0732">Signal</keyword>
<keyword evidence="4" id="KW-1185">Reference proteome</keyword>
<proteinExistence type="predicted"/>
<dbReference type="Proteomes" id="UP001344906">
    <property type="component" value="Unassembled WGS sequence"/>
</dbReference>
<evidence type="ECO:0000256" key="2">
    <source>
        <dbReference type="SAM" id="SignalP"/>
    </source>
</evidence>
<dbReference type="PROSITE" id="PS51257">
    <property type="entry name" value="PROKAR_LIPOPROTEIN"/>
    <property type="match status" value="1"/>
</dbReference>
<sequence>MINKRSVIISVMIVLCLSMLAACGNASQDDQKASQQPPQHPTTKPTPTPVPRVRPPHRKIPAEPTPTPQPNPQPGPTPTPGNPNPNPGGLQVTVNQASYSRTDAISVTISNGLGQTIYLTTPRTSCTLAQLQMLVNGSWTPVGRCVHISATPTRQLTANGNLNQTIQPQNAFGVLHSVPRWQPGTYRVSITYTTTYDPDTVGGGQQATSPTFTIT</sequence>
<dbReference type="EMBL" id="BSRI01000002">
    <property type="protein sequence ID" value="GLV60647.1"/>
    <property type="molecule type" value="Genomic_DNA"/>
</dbReference>
<evidence type="ECO:0000256" key="1">
    <source>
        <dbReference type="SAM" id="MobiDB-lite"/>
    </source>
</evidence>
<dbReference type="RefSeq" id="WP_338257777.1">
    <property type="nucleotide sequence ID" value="NZ_BSRI01000002.1"/>
</dbReference>
<accession>A0ABQ6G7N7</accession>
<comment type="caution">
    <text evidence="3">The sequence shown here is derived from an EMBL/GenBank/DDBJ whole genome shotgun (WGS) entry which is preliminary data.</text>
</comment>
<feature type="signal peptide" evidence="2">
    <location>
        <begin position="1"/>
        <end position="21"/>
    </location>
</feature>
<evidence type="ECO:0000313" key="3">
    <source>
        <dbReference type="EMBL" id="GLV60647.1"/>
    </source>
</evidence>
<protein>
    <recommendedName>
        <fullName evidence="5">Intracellular proteinase inhibitor BsuPI domain-containing protein</fullName>
    </recommendedName>
</protein>
<feature type="compositionally biased region" description="Pro residues" evidence="1">
    <location>
        <begin position="38"/>
        <end position="53"/>
    </location>
</feature>
<name>A0ABQ6G7N7_9CHLR</name>
<reference evidence="3 4" key="1">
    <citation type="submission" date="2023-02" db="EMBL/GenBank/DDBJ databases">
        <title>Dictyobacter halimunensis sp. nov., a new member of the class Ktedonobacteria from forest soil in a geothermal area.</title>
        <authorList>
            <person name="Rachmania M.K."/>
            <person name="Ningsih F."/>
            <person name="Sakai Y."/>
            <person name="Yabe S."/>
            <person name="Yokota A."/>
            <person name="Sjamsuridzal W."/>
        </authorList>
    </citation>
    <scope>NUCLEOTIDE SEQUENCE [LARGE SCALE GENOMIC DNA]</scope>
    <source>
        <strain evidence="3 4">S3.2.2.5</strain>
    </source>
</reference>